<comment type="function">
    <text evidence="4">Initiates the rapid degradation of small, acid-soluble proteins during spore germination.</text>
</comment>
<sequence>MEGIRTDLAVEQPEVNQEAIRGVTLDSDQVEGIDKTEIRITAEAEERMNRKPGTYVTLESEAIRKQDTAMQRKLTTVTASVLRQLLVEEGIGEDARGLLIGLGNHMVTPDALGPFVMEEVLVTSHLFELEYEQVANGYRSVSAFAPGVMGVTGMETSDIIHGVVKETDPDFLIVIDALASRSLSRVNGAIQLTNTGIHPGSGVNNKREEISKEAYGIPVFSIGVPTVVDAVTITSDTIDYLLKHFQKHWEEKDRPSNILDVASNPFKRSNLEDAALPDESKRRSVLGMVGTLSMEEKTSLLKEVLTPLGHNFIVSPKEADGFIRDMSLVLASSLNEALHPAVASGEGEAYR</sequence>
<evidence type="ECO:0000256" key="4">
    <source>
        <dbReference type="HAMAP-Rule" id="MF_00626"/>
    </source>
</evidence>
<dbReference type="GO" id="GO:0009847">
    <property type="term" value="P:spore germination"/>
    <property type="evidence" value="ECO:0007669"/>
    <property type="project" value="UniProtKB-UniRule"/>
</dbReference>
<name>A0A1G8PP90_9BACI</name>
<evidence type="ECO:0000256" key="3">
    <source>
        <dbReference type="ARBA" id="ARBA00023145"/>
    </source>
</evidence>
<comment type="catalytic activity">
    <reaction evidence="4">
        <text>Endopeptidase action with P4 Glu or Asp, P1 preferably Glu &gt; Asp, P1' hydrophobic and P2' Ala.</text>
        <dbReference type="EC" id="3.4.24.78"/>
    </reaction>
</comment>
<dbReference type="GO" id="GO:0004222">
    <property type="term" value="F:metalloendopeptidase activity"/>
    <property type="evidence" value="ECO:0007669"/>
    <property type="project" value="UniProtKB-UniRule"/>
</dbReference>
<evidence type="ECO:0000313" key="6">
    <source>
        <dbReference type="Proteomes" id="UP000199225"/>
    </source>
</evidence>
<dbReference type="HAMAP" id="MF_00626">
    <property type="entry name" value="Germination_prot"/>
    <property type="match status" value="1"/>
</dbReference>
<dbReference type="Gene3D" id="3.40.50.1450">
    <property type="entry name" value="HybD-like"/>
    <property type="match status" value="1"/>
</dbReference>
<dbReference type="InterPro" id="IPR005080">
    <property type="entry name" value="Peptidase_A25"/>
</dbReference>
<comment type="similarity">
    <text evidence="4">Belongs to the peptidase A25 family.</text>
</comment>
<comment type="subunit">
    <text evidence="4">Homotetramer.</text>
</comment>
<keyword evidence="6" id="KW-1185">Reference proteome</keyword>
<dbReference type="AlphaFoldDB" id="A0A1G8PP90"/>
<dbReference type="GO" id="GO:0006508">
    <property type="term" value="P:proteolysis"/>
    <property type="evidence" value="ECO:0007669"/>
    <property type="project" value="UniProtKB-UniRule"/>
</dbReference>
<gene>
    <name evidence="4" type="primary">gpr</name>
    <name evidence="5" type="ORF">SAMN04490247_0112</name>
</gene>
<evidence type="ECO:0000256" key="1">
    <source>
        <dbReference type="ARBA" id="ARBA00022670"/>
    </source>
</evidence>
<protein>
    <recommendedName>
        <fullName evidence="4">Germination protease</fullName>
        <ecNumber evidence="4">3.4.24.78</ecNumber>
    </recommendedName>
    <alternativeName>
        <fullName evidence="4">GPR endopeptidase</fullName>
    </alternativeName>
    <alternativeName>
        <fullName evidence="4">Germination proteinase</fullName>
    </alternativeName>
    <alternativeName>
        <fullName evidence="4">Spore protease</fullName>
    </alternativeName>
</protein>
<dbReference type="EC" id="3.4.24.78" evidence="4"/>
<evidence type="ECO:0000313" key="5">
    <source>
        <dbReference type="EMBL" id="SDI94297.1"/>
    </source>
</evidence>
<comment type="PTM">
    <text evidence="4">Autoproteolytically processed. The inactive tetrameric zymogen termed p46 autoprocesses to a smaller form termed p41, which is active only during spore germination.</text>
</comment>
<dbReference type="InterPro" id="IPR023430">
    <property type="entry name" value="Pept_HybD-like_dom_sf"/>
</dbReference>
<reference evidence="6" key="1">
    <citation type="submission" date="2016-10" db="EMBL/GenBank/DDBJ databases">
        <authorList>
            <person name="Varghese N."/>
            <person name="Submissions S."/>
        </authorList>
    </citation>
    <scope>NUCLEOTIDE SEQUENCE [LARGE SCALE GENOMIC DNA]</scope>
    <source>
        <strain evidence="6">DSM 4771</strain>
    </source>
</reference>
<accession>A0A1G8PP90</accession>
<keyword evidence="3 4" id="KW-0865">Zymogen</keyword>
<feature type="propeptide" id="PRO_5011800035" evidence="4">
    <location>
        <begin position="1"/>
        <end position="7"/>
    </location>
</feature>
<dbReference type="NCBIfam" id="TIGR01441">
    <property type="entry name" value="GPR"/>
    <property type="match status" value="1"/>
</dbReference>
<proteinExistence type="inferred from homology"/>
<dbReference type="PIRSF" id="PIRSF019549">
    <property type="entry name" value="Peptidase_A25"/>
    <property type="match status" value="1"/>
</dbReference>
<dbReference type="Pfam" id="PF03418">
    <property type="entry name" value="Peptidase_A25"/>
    <property type="match status" value="1"/>
</dbReference>
<dbReference type="Proteomes" id="UP000199225">
    <property type="component" value="Unassembled WGS sequence"/>
</dbReference>
<dbReference type="STRING" id="86666.SAMN04490247_0112"/>
<organism evidence="5 6">
    <name type="scientific">Salimicrobium halophilum</name>
    <dbReference type="NCBI Taxonomy" id="86666"/>
    <lineage>
        <taxon>Bacteria</taxon>
        <taxon>Bacillati</taxon>
        <taxon>Bacillota</taxon>
        <taxon>Bacilli</taxon>
        <taxon>Bacillales</taxon>
        <taxon>Bacillaceae</taxon>
        <taxon>Salimicrobium</taxon>
    </lineage>
</organism>
<evidence type="ECO:0000256" key="2">
    <source>
        <dbReference type="ARBA" id="ARBA00022801"/>
    </source>
</evidence>
<keyword evidence="1 4" id="KW-0645">Protease</keyword>
<feature type="chain" id="PRO_5023220583" description="Germination protease" evidence="4">
    <location>
        <begin position="8"/>
        <end position="351"/>
    </location>
</feature>
<dbReference type="RefSeq" id="WP_245688067.1">
    <property type="nucleotide sequence ID" value="NZ_FNEV01000001.1"/>
</dbReference>
<dbReference type="SUPFAM" id="SSF53163">
    <property type="entry name" value="HybD-like"/>
    <property type="match status" value="1"/>
</dbReference>
<dbReference type="EMBL" id="FNEV01000001">
    <property type="protein sequence ID" value="SDI94297.1"/>
    <property type="molecule type" value="Genomic_DNA"/>
</dbReference>
<keyword evidence="2 4" id="KW-0378">Hydrolase</keyword>